<sequence>MAPLLSMLQAILLSRLVAKKVVPVQYEEDEDEYEGENERTQEQSIQDLSTKVMVEISLQHPIMYDTHNICELVAYSKLSKSLEQMLQDICNYYQLDISSINIKRKKPCIDLLATLVDSCSCKTLLKSEKSRKRKPVQKGLMSTESGARCHSKEQ</sequence>
<evidence type="ECO:0000313" key="4">
    <source>
        <dbReference type="Proteomes" id="UP000275408"/>
    </source>
</evidence>
<feature type="chain" id="PRO_5018163608" evidence="2">
    <location>
        <begin position="19"/>
        <end position="154"/>
    </location>
</feature>
<evidence type="ECO:0000313" key="3">
    <source>
        <dbReference type="EMBL" id="RMX51572.1"/>
    </source>
</evidence>
<keyword evidence="2" id="KW-0732">Signal</keyword>
<protein>
    <submittedName>
        <fullName evidence="3">Uncharacterized protein</fullName>
    </submittedName>
</protein>
<dbReference type="Proteomes" id="UP000275408">
    <property type="component" value="Unassembled WGS sequence"/>
</dbReference>
<reference evidence="3 4" key="1">
    <citation type="journal article" date="2018" name="Sci. Rep.">
        <title>Comparative analysis of the Pocillopora damicornis genome highlights role of immune system in coral evolution.</title>
        <authorList>
            <person name="Cunning R."/>
            <person name="Bay R.A."/>
            <person name="Gillette P."/>
            <person name="Baker A.C."/>
            <person name="Traylor-Knowles N."/>
        </authorList>
    </citation>
    <scope>NUCLEOTIDE SEQUENCE [LARGE SCALE GENOMIC DNA]</scope>
    <source>
        <strain evidence="3">RSMAS</strain>
        <tissue evidence="3">Whole animal</tissue>
    </source>
</reference>
<gene>
    <name evidence="3" type="ORF">pdam_00017734</name>
</gene>
<keyword evidence="4" id="KW-1185">Reference proteome</keyword>
<dbReference type="AlphaFoldDB" id="A0A3M6UD37"/>
<feature type="signal peptide" evidence="2">
    <location>
        <begin position="1"/>
        <end position="18"/>
    </location>
</feature>
<evidence type="ECO:0000256" key="2">
    <source>
        <dbReference type="SAM" id="SignalP"/>
    </source>
</evidence>
<comment type="caution">
    <text evidence="3">The sequence shown here is derived from an EMBL/GenBank/DDBJ whole genome shotgun (WGS) entry which is preliminary data.</text>
</comment>
<name>A0A3M6UD37_POCDA</name>
<organism evidence="3 4">
    <name type="scientific">Pocillopora damicornis</name>
    <name type="common">Cauliflower coral</name>
    <name type="synonym">Millepora damicornis</name>
    <dbReference type="NCBI Taxonomy" id="46731"/>
    <lineage>
        <taxon>Eukaryota</taxon>
        <taxon>Metazoa</taxon>
        <taxon>Cnidaria</taxon>
        <taxon>Anthozoa</taxon>
        <taxon>Hexacorallia</taxon>
        <taxon>Scleractinia</taxon>
        <taxon>Astrocoeniina</taxon>
        <taxon>Pocilloporidae</taxon>
        <taxon>Pocillopora</taxon>
    </lineage>
</organism>
<evidence type="ECO:0000256" key="1">
    <source>
        <dbReference type="SAM" id="MobiDB-lite"/>
    </source>
</evidence>
<feature type="region of interest" description="Disordered" evidence="1">
    <location>
        <begin position="129"/>
        <end position="154"/>
    </location>
</feature>
<proteinExistence type="predicted"/>
<accession>A0A3M6UD37</accession>
<dbReference type="EMBL" id="RCHS01001748">
    <property type="protein sequence ID" value="RMX51572.1"/>
    <property type="molecule type" value="Genomic_DNA"/>
</dbReference>